<reference evidence="2" key="1">
    <citation type="submission" date="2022-02" db="EMBL/GenBank/DDBJ databases">
        <title>Crop Bioprotection Bacillus Genome Sequencing.</title>
        <authorList>
            <person name="Dunlap C."/>
        </authorList>
    </citation>
    <scope>NUCLEOTIDE SEQUENCE</scope>
    <source>
        <strain evidence="2">T20C14</strain>
    </source>
</reference>
<organism evidence="2 3">
    <name type="scientific">Bacillus haynesii</name>
    <dbReference type="NCBI Taxonomy" id="1925021"/>
    <lineage>
        <taxon>Bacteria</taxon>
        <taxon>Bacillati</taxon>
        <taxon>Bacillota</taxon>
        <taxon>Bacilli</taxon>
        <taxon>Bacillales</taxon>
        <taxon>Bacillaceae</taxon>
        <taxon>Bacillus</taxon>
    </lineage>
</organism>
<comment type="caution">
    <text evidence="2">The sequence shown here is derived from an EMBL/GenBank/DDBJ whole genome shotgun (WGS) entry which is preliminary data.</text>
</comment>
<dbReference type="EMBL" id="JALAXI010000013">
    <property type="protein sequence ID" value="MCY9281420.1"/>
    <property type="molecule type" value="Genomic_DNA"/>
</dbReference>
<feature type="region of interest" description="Disordered" evidence="1">
    <location>
        <begin position="62"/>
        <end position="81"/>
    </location>
</feature>
<sequence length="81" mass="9087">MKHLLTCTSEELAILVTLCDYPDIAKGIAEASLGKKSRKEWDAIAAATINQLILKQYWNEEKSSKDENPLSEEMQNSSFPT</sequence>
<gene>
    <name evidence="2" type="ORF">MOE73_15245</name>
</gene>
<dbReference type="AlphaFoldDB" id="A0AA90F5J5"/>
<accession>A0AA90F5J5</accession>
<name>A0AA90F5J5_9BACI</name>
<evidence type="ECO:0000313" key="2">
    <source>
        <dbReference type="EMBL" id="MCY9281420.1"/>
    </source>
</evidence>
<proteinExistence type="predicted"/>
<dbReference type="RefSeq" id="WP_268305614.1">
    <property type="nucleotide sequence ID" value="NZ_JALAJL010000031.1"/>
</dbReference>
<evidence type="ECO:0000313" key="3">
    <source>
        <dbReference type="Proteomes" id="UP001066455"/>
    </source>
</evidence>
<evidence type="ECO:0000256" key="1">
    <source>
        <dbReference type="SAM" id="MobiDB-lite"/>
    </source>
</evidence>
<protein>
    <submittedName>
        <fullName evidence="2">Uncharacterized protein</fullName>
    </submittedName>
</protein>
<dbReference type="Proteomes" id="UP001066455">
    <property type="component" value="Unassembled WGS sequence"/>
</dbReference>